<dbReference type="InterPro" id="IPR006652">
    <property type="entry name" value="Kelch_1"/>
</dbReference>
<protein>
    <submittedName>
        <fullName evidence="4">Uncharacterized protein</fullName>
    </submittedName>
</protein>
<dbReference type="EMBL" id="HBGH01014891">
    <property type="protein sequence ID" value="CAD9236195.1"/>
    <property type="molecule type" value="Transcribed_RNA"/>
</dbReference>
<dbReference type="SMART" id="SM00612">
    <property type="entry name" value="Kelch"/>
    <property type="match status" value="3"/>
</dbReference>
<feature type="chain" id="PRO_5035676764" evidence="3">
    <location>
        <begin position="29"/>
        <end position="527"/>
    </location>
</feature>
<evidence type="ECO:0000256" key="3">
    <source>
        <dbReference type="SAM" id="SignalP"/>
    </source>
</evidence>
<name>A0A6T6D870_9RHOD</name>
<proteinExistence type="predicted"/>
<keyword evidence="3" id="KW-0732">Signal</keyword>
<dbReference type="InterPro" id="IPR015915">
    <property type="entry name" value="Kelch-typ_b-propeller"/>
</dbReference>
<evidence type="ECO:0000256" key="2">
    <source>
        <dbReference type="ARBA" id="ARBA00022737"/>
    </source>
</evidence>
<feature type="signal peptide" evidence="3">
    <location>
        <begin position="1"/>
        <end position="28"/>
    </location>
</feature>
<dbReference type="PANTHER" id="PTHR46344:SF27">
    <property type="entry name" value="KELCH REPEAT SUPERFAMILY PROTEIN"/>
    <property type="match status" value="1"/>
</dbReference>
<dbReference type="Gene3D" id="2.60.120.430">
    <property type="entry name" value="Galactose-binding lectin"/>
    <property type="match status" value="1"/>
</dbReference>
<sequence length="527" mass="56752">MKTDATLHLSVLLYVTTLFSLSFGNTDANTGFYSNPILAINVGSLLAYGSFSPDTSTWLKTSNALNFSSSLSVAGTPIPPVFQTWRERDSGNIRYLIPVPLGSYDIQFLFADFNTSGYQRNGRKLRVVVNKNKIAVDLFLATGKARSPTAATVTLANIDSRNGTIPGTLNIVVAKQRSSILGPILNGISVYKVPTPLPTPRPTLAPTRAWNLSTALAATSRYESCAVELHGRIVHLFGRNRTPMPVSVYDPASYTWTELAATPFSAHHLQCAVYNDSIIVGGAFGRGSFPLERPLNDVYLYKPNSGAWIKVTSMPAGRSRGSCGLGVYQGKWYFAGGSLLGHAQGVNFTVSFFDQYDPFTNTWTVMPDLPTRRDHGGVAVFGDKLFLLGGQVGGAADFWIQPVQQIDVFDFPSGVWTTIGETLQPHGGVSPAAVGHIIAIAGGEYNNKSSAVTEFLDASTMQLLPLTLNMTQPGGRHGFALTSCGGSFFAGQGAISKKPNDIRLKSIERLLWDSSSLCPGNTSFWSP</sequence>
<accession>A0A6T6D870</accession>
<evidence type="ECO:0000313" key="5">
    <source>
        <dbReference type="EMBL" id="CAD9236197.1"/>
    </source>
</evidence>
<dbReference type="EMBL" id="HBGH01014893">
    <property type="protein sequence ID" value="CAD9236197.1"/>
    <property type="molecule type" value="Transcribed_RNA"/>
</dbReference>
<dbReference type="SUPFAM" id="SSF117281">
    <property type="entry name" value="Kelch motif"/>
    <property type="match status" value="1"/>
</dbReference>
<evidence type="ECO:0000256" key="1">
    <source>
        <dbReference type="ARBA" id="ARBA00022441"/>
    </source>
</evidence>
<keyword evidence="1" id="KW-0880">Kelch repeat</keyword>
<dbReference type="Gene3D" id="2.120.10.80">
    <property type="entry name" value="Kelch-type beta propeller"/>
    <property type="match status" value="2"/>
</dbReference>
<reference evidence="4" key="1">
    <citation type="submission" date="2021-01" db="EMBL/GenBank/DDBJ databases">
        <authorList>
            <person name="Corre E."/>
            <person name="Pelletier E."/>
            <person name="Niang G."/>
            <person name="Scheremetjew M."/>
            <person name="Finn R."/>
            <person name="Kale V."/>
            <person name="Holt S."/>
            <person name="Cochrane G."/>
            <person name="Meng A."/>
            <person name="Brown T."/>
            <person name="Cohen L."/>
        </authorList>
    </citation>
    <scope>NUCLEOTIDE SEQUENCE</scope>
    <source>
        <strain evidence="4">SAG 36.94</strain>
    </source>
</reference>
<dbReference type="AlphaFoldDB" id="A0A6T6D870"/>
<gene>
    <name evidence="4" type="ORF">CCAE0312_LOCUS8287</name>
    <name evidence="5" type="ORF">CCAE0312_LOCUS8289</name>
</gene>
<evidence type="ECO:0000313" key="4">
    <source>
        <dbReference type="EMBL" id="CAD9236195.1"/>
    </source>
</evidence>
<keyword evidence="2" id="KW-0677">Repeat</keyword>
<dbReference type="PANTHER" id="PTHR46344">
    <property type="entry name" value="OS02G0202900 PROTEIN"/>
    <property type="match status" value="1"/>
</dbReference>
<organism evidence="4">
    <name type="scientific">Compsopogon caeruleus</name>
    <dbReference type="NCBI Taxonomy" id="31354"/>
    <lineage>
        <taxon>Eukaryota</taxon>
        <taxon>Rhodophyta</taxon>
        <taxon>Compsopogonophyceae</taxon>
        <taxon>Compsopogonales</taxon>
        <taxon>Compsopogonaceae</taxon>
        <taxon>Compsopogon</taxon>
    </lineage>
</organism>